<dbReference type="PIRSF" id="PIRSF006221">
    <property type="entry name" value="Ketosamine-3-kinase"/>
    <property type="match status" value="1"/>
</dbReference>
<dbReference type="AlphaFoldDB" id="A0A6I6D5A3"/>
<dbReference type="PANTHER" id="PTHR12149:SF8">
    <property type="entry name" value="PROTEIN-RIBULOSAMINE 3-KINASE"/>
    <property type="match status" value="1"/>
</dbReference>
<dbReference type="EMBL" id="CP046415">
    <property type="protein sequence ID" value="QGT79193.1"/>
    <property type="molecule type" value="Genomic_DNA"/>
</dbReference>
<dbReference type="PANTHER" id="PTHR12149">
    <property type="entry name" value="FRUCTOSAMINE 3 KINASE-RELATED PROTEIN"/>
    <property type="match status" value="1"/>
</dbReference>
<sequence length="315" mass="34447">MYPAQDAQRGIGFVQTFLDNALAQIRRGEAPENDLTARLAEAGSLEITDQRGIGGGCIADAARLETRIGPLFLKTHPDRDDGMFPAEGRGLEALGTRIRTPQVVAAGSVDGTAYLLLEWLDLTPVNDAALGEAMAELHAEPQSAFGWPEDNFIGAMPQLGGEDDDWARFYGQRRLAPQLDWAAERGLSGRSIDAGRELIDALPAFFSDYRPYPALIHGDMWGANHGALTDGTPVLFDPATYRADREAEIAMTELFGGFAPGFYQAYQAHLPLDAGYRTRKTLYNLYHVLNHFNLFGGGYGSRADGMIRQLLAELR</sequence>
<proteinExistence type="inferred from homology"/>
<dbReference type="InterPro" id="IPR016477">
    <property type="entry name" value="Fructo-/Ketosamine-3-kinase"/>
</dbReference>
<dbReference type="KEGG" id="ghl:GM160_10000"/>
<dbReference type="Proteomes" id="UP000427716">
    <property type="component" value="Chromosome"/>
</dbReference>
<keyword evidence="4" id="KW-1185">Reference proteome</keyword>
<dbReference type="SUPFAM" id="SSF56112">
    <property type="entry name" value="Protein kinase-like (PK-like)"/>
    <property type="match status" value="1"/>
</dbReference>
<organism evidence="3 4">
    <name type="scientific">Guyparkeria halophila</name>
    <dbReference type="NCBI Taxonomy" id="47960"/>
    <lineage>
        <taxon>Bacteria</taxon>
        <taxon>Pseudomonadati</taxon>
        <taxon>Pseudomonadota</taxon>
        <taxon>Gammaproteobacteria</taxon>
        <taxon>Chromatiales</taxon>
        <taxon>Thioalkalibacteraceae</taxon>
        <taxon>Guyparkeria</taxon>
    </lineage>
</organism>
<evidence type="ECO:0000256" key="1">
    <source>
        <dbReference type="ARBA" id="ARBA00009460"/>
    </source>
</evidence>
<comment type="similarity">
    <text evidence="1 2">Belongs to the fructosamine kinase family.</text>
</comment>
<keyword evidence="2" id="KW-0808">Transferase</keyword>
<dbReference type="InterPro" id="IPR011009">
    <property type="entry name" value="Kinase-like_dom_sf"/>
</dbReference>
<keyword evidence="2 3" id="KW-0418">Kinase</keyword>
<dbReference type="Gene3D" id="3.30.200.20">
    <property type="entry name" value="Phosphorylase Kinase, domain 1"/>
    <property type="match status" value="1"/>
</dbReference>
<dbReference type="Pfam" id="PF03881">
    <property type="entry name" value="Fructosamin_kin"/>
    <property type="match status" value="1"/>
</dbReference>
<dbReference type="Gene3D" id="3.90.1200.10">
    <property type="match status" value="1"/>
</dbReference>
<evidence type="ECO:0000313" key="3">
    <source>
        <dbReference type="EMBL" id="QGT79193.1"/>
    </source>
</evidence>
<reference evidence="3 4" key="1">
    <citation type="submission" date="2019-11" db="EMBL/GenBank/DDBJ databases">
        <authorList>
            <person name="Zhang J."/>
            <person name="Sun C."/>
        </authorList>
    </citation>
    <scope>NUCLEOTIDE SEQUENCE [LARGE SCALE GENOMIC DNA]</scope>
    <source>
        <strain evidence="4">sp2</strain>
    </source>
</reference>
<accession>A0A6I6D5A3</accession>
<evidence type="ECO:0000313" key="4">
    <source>
        <dbReference type="Proteomes" id="UP000427716"/>
    </source>
</evidence>
<gene>
    <name evidence="3" type="ORF">GM160_10000</name>
</gene>
<name>A0A6I6D5A3_9GAMM</name>
<dbReference type="GO" id="GO:0016301">
    <property type="term" value="F:kinase activity"/>
    <property type="evidence" value="ECO:0007669"/>
    <property type="project" value="UniProtKB-UniRule"/>
</dbReference>
<evidence type="ECO:0000256" key="2">
    <source>
        <dbReference type="PIRNR" id="PIRNR006221"/>
    </source>
</evidence>
<protein>
    <submittedName>
        <fullName evidence="3">Fructosamine kinase family protein</fullName>
    </submittedName>
</protein>